<evidence type="ECO:0000256" key="1">
    <source>
        <dbReference type="SAM" id="SignalP"/>
    </source>
</evidence>
<accession>A0ABS9DAD6</accession>
<dbReference type="EMBL" id="JAKGAS010000012">
    <property type="protein sequence ID" value="MCF2949921.1"/>
    <property type="molecule type" value="Genomic_DNA"/>
</dbReference>
<gene>
    <name evidence="3" type="ORF">L0668_17510</name>
</gene>
<feature type="chain" id="PRO_5046819657" evidence="1">
    <location>
        <begin position="22"/>
        <end position="185"/>
    </location>
</feature>
<keyword evidence="4" id="KW-1185">Reference proteome</keyword>
<dbReference type="Pfam" id="PF07589">
    <property type="entry name" value="PEP-CTERM"/>
    <property type="match status" value="1"/>
</dbReference>
<dbReference type="Proteomes" id="UP001521137">
    <property type="component" value="Unassembled WGS sequence"/>
</dbReference>
<evidence type="ECO:0000259" key="2">
    <source>
        <dbReference type="Pfam" id="PF07589"/>
    </source>
</evidence>
<reference evidence="3 4" key="1">
    <citation type="submission" date="2022-01" db="EMBL/GenBank/DDBJ databases">
        <title>Paraglaciecola sp. G1-23.</title>
        <authorList>
            <person name="Jin M.S."/>
            <person name="Han D.M."/>
            <person name="Kim H.M."/>
            <person name="Jeon C.O."/>
        </authorList>
    </citation>
    <scope>NUCLEOTIDE SEQUENCE [LARGE SCALE GENOMIC DNA]</scope>
    <source>
        <strain evidence="3 4">G1-23</strain>
    </source>
</reference>
<evidence type="ECO:0000313" key="3">
    <source>
        <dbReference type="EMBL" id="MCF2949921.1"/>
    </source>
</evidence>
<comment type="caution">
    <text evidence="3">The sequence shown here is derived from an EMBL/GenBank/DDBJ whole genome shotgun (WGS) entry which is preliminary data.</text>
</comment>
<dbReference type="NCBIfam" id="TIGR02595">
    <property type="entry name" value="PEP_CTERM"/>
    <property type="match status" value="1"/>
</dbReference>
<name>A0ABS9DAD6_9ALTE</name>
<dbReference type="RefSeq" id="WP_235314024.1">
    <property type="nucleotide sequence ID" value="NZ_JAKGAS010000012.1"/>
</dbReference>
<sequence length="185" mass="19485">MKKLKVLISALFLLLPFTSNATLIGTQVGCSISPSPNWVCSQSSNTIGAGVEFELDLPQSTDSFGFSVDIYDTSILISNIEDNVFGLGAGELFTLTFDVDILGISSFLASDVTVISSSSISYLNNILSIDLNNDSVWQVGSFVSFNLDVNTVTGPGATPAPEPTPLVLLGLGLVGIGYARKKRAV</sequence>
<evidence type="ECO:0000313" key="4">
    <source>
        <dbReference type="Proteomes" id="UP001521137"/>
    </source>
</evidence>
<organism evidence="3 4">
    <name type="scientific">Paraglaciecola algarum</name>
    <dbReference type="NCBI Taxonomy" id="3050085"/>
    <lineage>
        <taxon>Bacteria</taxon>
        <taxon>Pseudomonadati</taxon>
        <taxon>Pseudomonadota</taxon>
        <taxon>Gammaproteobacteria</taxon>
        <taxon>Alteromonadales</taxon>
        <taxon>Alteromonadaceae</taxon>
        <taxon>Paraglaciecola</taxon>
    </lineage>
</organism>
<dbReference type="InterPro" id="IPR013424">
    <property type="entry name" value="Ice-binding_C"/>
</dbReference>
<proteinExistence type="predicted"/>
<feature type="signal peptide" evidence="1">
    <location>
        <begin position="1"/>
        <end position="21"/>
    </location>
</feature>
<protein>
    <submittedName>
        <fullName evidence="3">PEP-CTERM sorting domain-containing protein</fullName>
    </submittedName>
</protein>
<feature type="domain" description="Ice-binding protein C-terminal" evidence="2">
    <location>
        <begin position="159"/>
        <end position="181"/>
    </location>
</feature>
<keyword evidence="1" id="KW-0732">Signal</keyword>